<dbReference type="Proteomes" id="UP000006683">
    <property type="component" value="Chromosome"/>
</dbReference>
<gene>
    <name evidence="1" type="ordered locus">Fbal_1998</name>
</gene>
<keyword evidence="2" id="KW-1185">Reference proteome</keyword>
<evidence type="ECO:0000313" key="1">
    <source>
        <dbReference type="EMBL" id="ADN76201.1"/>
    </source>
</evidence>
<protein>
    <submittedName>
        <fullName evidence="1">Uncharacterized protein</fullName>
    </submittedName>
</protein>
<dbReference type="GeneID" id="67182208"/>
<dbReference type="RefSeq" id="WP_013345507.1">
    <property type="nucleotide sequence ID" value="NC_014541.1"/>
</dbReference>
<organism evidence="1 2">
    <name type="scientific">Ferrimonas balearica (strain DSM 9799 / CCM 4581 / KCTC 23876 / PAT)</name>
    <dbReference type="NCBI Taxonomy" id="550540"/>
    <lineage>
        <taxon>Bacteria</taxon>
        <taxon>Pseudomonadati</taxon>
        <taxon>Pseudomonadota</taxon>
        <taxon>Gammaproteobacteria</taxon>
        <taxon>Alteromonadales</taxon>
        <taxon>Ferrimonadaceae</taxon>
        <taxon>Ferrimonas</taxon>
    </lineage>
</organism>
<accession>E1STT8</accession>
<name>E1STT8_FERBD</name>
<dbReference type="EMBL" id="CP002209">
    <property type="protein sequence ID" value="ADN76201.1"/>
    <property type="molecule type" value="Genomic_DNA"/>
</dbReference>
<reference evidence="1 2" key="1">
    <citation type="journal article" date="2010" name="Stand. Genomic Sci.">
        <title>Complete genome sequence of Ferrimonas balearica type strain (PAT).</title>
        <authorList>
            <person name="Nolan M."/>
            <person name="Sikorski J."/>
            <person name="Davenport K."/>
            <person name="Lucas S."/>
            <person name="Glavina Del Rio T."/>
            <person name="Tice H."/>
            <person name="Cheng J."/>
            <person name="Goodwin L."/>
            <person name="Pitluck S."/>
            <person name="Liolios K."/>
            <person name="Ivanova N."/>
            <person name="Mavromatis K."/>
            <person name="Ovchinnikova G."/>
            <person name="Pati A."/>
            <person name="Chen A."/>
            <person name="Palaniappan K."/>
            <person name="Land M."/>
            <person name="Hauser L."/>
            <person name="Chang Y."/>
            <person name="Jeffries C."/>
            <person name="Tapia R."/>
            <person name="Brettin T."/>
            <person name="Detter J."/>
            <person name="Han C."/>
            <person name="Yasawong M."/>
            <person name="Rohde M."/>
            <person name="Tindall B."/>
            <person name="Goker M."/>
            <person name="Woyke T."/>
            <person name="Bristow J."/>
            <person name="Eisen J."/>
            <person name="Markowitz V."/>
            <person name="Hugenholtz P."/>
            <person name="Kyrpides N."/>
            <person name="Klenk H."/>
            <person name="Lapidus A."/>
        </authorList>
    </citation>
    <scope>NUCLEOTIDE SEQUENCE [LARGE SCALE GENOMIC DNA]</scope>
    <source>
        <strain evidence="2">DSM 9799 / CCM 4581 / KCTC 23876 / PAT</strain>
    </source>
</reference>
<evidence type="ECO:0000313" key="2">
    <source>
        <dbReference type="Proteomes" id="UP000006683"/>
    </source>
</evidence>
<dbReference type="AlphaFoldDB" id="E1STT8"/>
<dbReference type="HOGENOM" id="CLU_1872358_0_0_6"/>
<sequence>MGEHASQQSNPRLGLANTARALFDLGVLPEPTMGALADYLAAETGISLDRCLNNAKAVSEAENMAAGNAACWGQASAVFAQMGMMGEHSSSFDSPRLGLRNLARTLADLGVIPDDSMASLGGFVAAELSLDIDACM</sequence>
<proteinExistence type="predicted"/>
<dbReference type="KEGG" id="fbl:Fbal_1998"/>